<proteinExistence type="predicted"/>
<dbReference type="EMBL" id="CM047585">
    <property type="protein sequence ID" value="KAI9909928.1"/>
    <property type="molecule type" value="Genomic_DNA"/>
</dbReference>
<evidence type="ECO:0000313" key="1">
    <source>
        <dbReference type="EMBL" id="KAI9909928.1"/>
    </source>
</evidence>
<organism evidence="1 2">
    <name type="scientific">Peronosclerospora sorghi</name>
    <dbReference type="NCBI Taxonomy" id="230839"/>
    <lineage>
        <taxon>Eukaryota</taxon>
        <taxon>Sar</taxon>
        <taxon>Stramenopiles</taxon>
        <taxon>Oomycota</taxon>
        <taxon>Peronosporomycetes</taxon>
        <taxon>Peronosporales</taxon>
        <taxon>Peronosporaceae</taxon>
        <taxon>Peronosclerospora</taxon>
    </lineage>
</organism>
<name>A0ACC0VVS4_9STRA</name>
<dbReference type="Proteomes" id="UP001163321">
    <property type="component" value="Chromosome 6"/>
</dbReference>
<reference evidence="1 2" key="1">
    <citation type="journal article" date="2022" name="bioRxiv">
        <title>The genome of the oomycete Peronosclerospora sorghi, a cosmopolitan pathogen of maize and sorghum, is inflated with dispersed pseudogenes.</title>
        <authorList>
            <person name="Fletcher K."/>
            <person name="Martin F."/>
            <person name="Isakeit T."/>
            <person name="Cavanaugh K."/>
            <person name="Magill C."/>
            <person name="Michelmore R."/>
        </authorList>
    </citation>
    <scope>NUCLEOTIDE SEQUENCE [LARGE SCALE GENOMIC DNA]</scope>
    <source>
        <strain evidence="1">P6</strain>
    </source>
</reference>
<accession>A0ACC0VVS4</accession>
<keyword evidence="2" id="KW-1185">Reference proteome</keyword>
<comment type="caution">
    <text evidence="1">The sequence shown here is derived from an EMBL/GenBank/DDBJ whole genome shotgun (WGS) entry which is preliminary data.</text>
</comment>
<gene>
    <name evidence="1" type="ORF">PsorP6_010373</name>
</gene>
<evidence type="ECO:0000313" key="2">
    <source>
        <dbReference type="Proteomes" id="UP001163321"/>
    </source>
</evidence>
<sequence length="69" mass="7321">MPVPVLFVSIVLFSFRLIYEEVVTAIPLNGGTYYALLNTTYKRTAAVAACLSILSYVSTAVASTTTGGI</sequence>
<protein>
    <submittedName>
        <fullName evidence="1">Uncharacterized protein</fullName>
    </submittedName>
</protein>